<dbReference type="PANTHER" id="PTHR37691">
    <property type="entry name" value="BLR3518 PROTEIN"/>
    <property type="match status" value="1"/>
</dbReference>
<evidence type="ECO:0000256" key="1">
    <source>
        <dbReference type="SAM" id="SignalP"/>
    </source>
</evidence>
<dbReference type="PANTHER" id="PTHR37691:SF1">
    <property type="entry name" value="BLR3518 PROTEIN"/>
    <property type="match status" value="1"/>
</dbReference>
<organism evidence="2 3">
    <name type="scientific">Negadavirga shengliensis</name>
    <dbReference type="NCBI Taxonomy" id="1389218"/>
    <lineage>
        <taxon>Bacteria</taxon>
        <taxon>Pseudomonadati</taxon>
        <taxon>Bacteroidota</taxon>
        <taxon>Cytophagia</taxon>
        <taxon>Cytophagales</taxon>
        <taxon>Cyclobacteriaceae</taxon>
        <taxon>Negadavirga</taxon>
    </lineage>
</organism>
<evidence type="ECO:0000313" key="2">
    <source>
        <dbReference type="EMBL" id="MFC4872809.1"/>
    </source>
</evidence>
<feature type="signal peptide" evidence="1">
    <location>
        <begin position="1"/>
        <end position="21"/>
    </location>
</feature>
<evidence type="ECO:0000313" key="3">
    <source>
        <dbReference type="Proteomes" id="UP001595818"/>
    </source>
</evidence>
<dbReference type="EMBL" id="JBHSJJ010000007">
    <property type="protein sequence ID" value="MFC4872809.1"/>
    <property type="molecule type" value="Genomic_DNA"/>
</dbReference>
<keyword evidence="1" id="KW-0732">Signal</keyword>
<feature type="chain" id="PRO_5047264496" description="Intracellular sulfur oxidation protein, DsrE/DsrF family" evidence="1">
    <location>
        <begin position="22"/>
        <end position="138"/>
    </location>
</feature>
<comment type="caution">
    <text evidence="2">The sequence shown here is derived from an EMBL/GenBank/DDBJ whole genome shotgun (WGS) entry which is preliminary data.</text>
</comment>
<sequence length="138" mass="15109">MKKYVAIAPILLLAISTWAQTDPVKVVFDVTSGDAATHAATLRHVKFMAETYADAEFEVVVYGGALPMVLQEHSSVAGDILEFEGHERVSFVVCEGTMKRYETEKSQLIPGVSTVPDGILEIVIKQGEGWGYIKEAHK</sequence>
<dbReference type="Gene3D" id="3.40.1260.10">
    <property type="entry name" value="DsrEFH-like"/>
    <property type="match status" value="1"/>
</dbReference>
<dbReference type="Proteomes" id="UP001595818">
    <property type="component" value="Unassembled WGS sequence"/>
</dbReference>
<protein>
    <recommendedName>
        <fullName evidence="4">Intracellular sulfur oxidation protein, DsrE/DsrF family</fullName>
    </recommendedName>
</protein>
<name>A0ABV9T2G4_9BACT</name>
<keyword evidence="3" id="KW-1185">Reference proteome</keyword>
<dbReference type="SUPFAM" id="SSF75169">
    <property type="entry name" value="DsrEFH-like"/>
    <property type="match status" value="1"/>
</dbReference>
<dbReference type="RefSeq" id="WP_377065389.1">
    <property type="nucleotide sequence ID" value="NZ_JBHSJJ010000007.1"/>
</dbReference>
<proteinExistence type="predicted"/>
<evidence type="ECO:0008006" key="4">
    <source>
        <dbReference type="Google" id="ProtNLM"/>
    </source>
</evidence>
<accession>A0ABV9T2G4</accession>
<dbReference type="InterPro" id="IPR027396">
    <property type="entry name" value="DsrEFH-like"/>
</dbReference>
<gene>
    <name evidence="2" type="ORF">ACFPFU_14025</name>
</gene>
<reference evidence="3" key="1">
    <citation type="journal article" date="2019" name="Int. J. Syst. Evol. Microbiol.">
        <title>The Global Catalogue of Microorganisms (GCM) 10K type strain sequencing project: providing services to taxonomists for standard genome sequencing and annotation.</title>
        <authorList>
            <consortium name="The Broad Institute Genomics Platform"/>
            <consortium name="The Broad Institute Genome Sequencing Center for Infectious Disease"/>
            <person name="Wu L."/>
            <person name="Ma J."/>
        </authorList>
    </citation>
    <scope>NUCLEOTIDE SEQUENCE [LARGE SCALE GENOMIC DNA]</scope>
    <source>
        <strain evidence="3">CGMCC 4.7466</strain>
    </source>
</reference>